<feature type="compositionally biased region" description="Acidic residues" evidence="7">
    <location>
        <begin position="30"/>
        <end position="39"/>
    </location>
</feature>
<organism evidence="9 10">
    <name type="scientific">Anopheles dirus</name>
    <dbReference type="NCBI Taxonomy" id="7168"/>
    <lineage>
        <taxon>Eukaryota</taxon>
        <taxon>Metazoa</taxon>
        <taxon>Ecdysozoa</taxon>
        <taxon>Arthropoda</taxon>
        <taxon>Hexapoda</taxon>
        <taxon>Insecta</taxon>
        <taxon>Pterygota</taxon>
        <taxon>Neoptera</taxon>
        <taxon>Endopterygota</taxon>
        <taxon>Diptera</taxon>
        <taxon>Nematocera</taxon>
        <taxon>Culicoidea</taxon>
        <taxon>Culicidae</taxon>
        <taxon>Anophelinae</taxon>
        <taxon>Anopheles</taxon>
    </lineage>
</organism>
<name>A0A182NTN3_9DIPT</name>
<accession>A0A182NTN3</accession>
<evidence type="ECO:0000256" key="7">
    <source>
        <dbReference type="SAM" id="MobiDB-lite"/>
    </source>
</evidence>
<feature type="compositionally biased region" description="Polar residues" evidence="7">
    <location>
        <begin position="80"/>
        <end position="91"/>
    </location>
</feature>
<feature type="chain" id="PRO_5008130522" description="Salivary thrombin inhibitor anophelin" evidence="8">
    <location>
        <begin position="22"/>
        <end position="91"/>
    </location>
</feature>
<dbReference type="AlphaFoldDB" id="A0A182NTN3"/>
<comment type="subcellular location">
    <subcellularLocation>
        <location evidence="1">Secreted</location>
    </subcellularLocation>
</comment>
<comment type="subunit">
    <text evidence="5">Interacts with human F2 (thrombin); the interaction results in thrombin inhibition.</text>
</comment>
<dbReference type="EnsemblMetazoa" id="ADIR011024-RA">
    <property type="protein sequence ID" value="ADIR011024-PA"/>
    <property type="gene ID" value="ADIR011024"/>
</dbReference>
<evidence type="ECO:0000256" key="2">
    <source>
        <dbReference type="ARBA" id="ARBA00022525"/>
    </source>
</evidence>
<proteinExistence type="inferred from homology"/>
<evidence type="ECO:0000313" key="10">
    <source>
        <dbReference type="Proteomes" id="UP000075884"/>
    </source>
</evidence>
<reference evidence="9" key="2">
    <citation type="submission" date="2020-05" db="UniProtKB">
        <authorList>
            <consortium name="EnsemblMetazoa"/>
        </authorList>
    </citation>
    <scope>IDENTIFICATION</scope>
    <source>
        <strain evidence="9">WRAIR2</strain>
    </source>
</reference>
<protein>
    <recommendedName>
        <fullName evidence="6">Salivary thrombin inhibitor anophelin</fullName>
    </recommendedName>
</protein>
<dbReference type="Proteomes" id="UP000075884">
    <property type="component" value="Unassembled WGS sequence"/>
</dbReference>
<evidence type="ECO:0000256" key="4">
    <source>
        <dbReference type="ARBA" id="ARBA00046334"/>
    </source>
</evidence>
<evidence type="ECO:0000256" key="6">
    <source>
        <dbReference type="ARBA" id="ARBA00047195"/>
    </source>
</evidence>
<evidence type="ECO:0000256" key="3">
    <source>
        <dbReference type="ARBA" id="ARBA00022729"/>
    </source>
</evidence>
<keyword evidence="10" id="KW-1185">Reference proteome</keyword>
<evidence type="ECO:0000256" key="8">
    <source>
        <dbReference type="SAM" id="SignalP"/>
    </source>
</evidence>
<evidence type="ECO:0000256" key="5">
    <source>
        <dbReference type="ARBA" id="ARBA00046463"/>
    </source>
</evidence>
<comment type="similarity">
    <text evidence="4">Belongs to the anophelin family.</text>
</comment>
<evidence type="ECO:0000313" key="9">
    <source>
        <dbReference type="EnsemblMetazoa" id="ADIR011024-PA"/>
    </source>
</evidence>
<reference evidence="10" key="1">
    <citation type="submission" date="2013-03" db="EMBL/GenBank/DDBJ databases">
        <title>The Genome Sequence of Anopheles dirus WRAIR2.</title>
        <authorList>
            <consortium name="The Broad Institute Genomics Platform"/>
            <person name="Neafsey D.E."/>
            <person name="Walton C."/>
            <person name="Walker B."/>
            <person name="Young S.K."/>
            <person name="Zeng Q."/>
            <person name="Gargeya S."/>
            <person name="Fitzgerald M."/>
            <person name="Haas B."/>
            <person name="Abouelleil A."/>
            <person name="Allen A.W."/>
            <person name="Alvarado L."/>
            <person name="Arachchi H.M."/>
            <person name="Berlin A.M."/>
            <person name="Chapman S.B."/>
            <person name="Gainer-Dewar J."/>
            <person name="Goldberg J."/>
            <person name="Griggs A."/>
            <person name="Gujja S."/>
            <person name="Hansen M."/>
            <person name="Howarth C."/>
            <person name="Imamovic A."/>
            <person name="Ireland A."/>
            <person name="Larimer J."/>
            <person name="McCowan C."/>
            <person name="Murphy C."/>
            <person name="Pearson M."/>
            <person name="Poon T.W."/>
            <person name="Priest M."/>
            <person name="Roberts A."/>
            <person name="Saif S."/>
            <person name="Shea T."/>
            <person name="Sisk P."/>
            <person name="Sykes S."/>
            <person name="Wortman J."/>
            <person name="Nusbaum C."/>
            <person name="Birren B."/>
        </authorList>
    </citation>
    <scope>NUCLEOTIDE SEQUENCE [LARGE SCALE GENOMIC DNA]</scope>
    <source>
        <strain evidence="10">WRAIR2</strain>
    </source>
</reference>
<feature type="region of interest" description="Disordered" evidence="7">
    <location>
        <begin position="24"/>
        <end position="91"/>
    </location>
</feature>
<evidence type="ECO:0000256" key="1">
    <source>
        <dbReference type="ARBA" id="ARBA00004613"/>
    </source>
</evidence>
<keyword evidence="2" id="KW-0964">Secreted</keyword>
<dbReference type="VEuPathDB" id="VectorBase:ADIR011024"/>
<feature type="signal peptide" evidence="8">
    <location>
        <begin position="1"/>
        <end position="21"/>
    </location>
</feature>
<dbReference type="GO" id="GO:0005576">
    <property type="term" value="C:extracellular region"/>
    <property type="evidence" value="ECO:0007669"/>
    <property type="project" value="UniProtKB-SubCell"/>
</dbReference>
<dbReference type="Pfam" id="PF10731">
    <property type="entry name" value="Anophelin"/>
    <property type="match status" value="1"/>
</dbReference>
<keyword evidence="3 8" id="KW-0732">Signal</keyword>
<dbReference type="InterPro" id="IPR018932">
    <property type="entry name" value="Thrombin_inhibitor_anophelin"/>
</dbReference>
<sequence>MASKVFVVALLCVAFLAFVQSAPQYTGEEPTYDDDEESVDLPANAHANDEAASEDEFDPSELSTDFGTAADPGRRLGEGQTHSESGSASSE</sequence>